<protein>
    <recommendedName>
        <fullName evidence="5">CARD domain-containing protein</fullName>
    </recommendedName>
</protein>
<feature type="transmembrane region" description="Helical" evidence="2">
    <location>
        <begin position="274"/>
        <end position="292"/>
    </location>
</feature>
<dbReference type="Ensembl" id="ENSAPLT00000021793.1">
    <property type="protein sequence ID" value="ENSAPLP00000017510.1"/>
    <property type="gene ID" value="ENSAPLG00000020030.1"/>
</dbReference>
<dbReference type="PANTHER" id="PTHR34765:SF1">
    <property type="entry name" value="CASPASE RECRUITMENT DOMAIN-CONTAINING PROTEIN 19"/>
    <property type="match status" value="1"/>
</dbReference>
<dbReference type="Proteomes" id="UP000016666">
    <property type="component" value="Chromosome 13"/>
</dbReference>
<keyword evidence="2" id="KW-0812">Transmembrane</keyword>
<dbReference type="GO" id="GO:0005739">
    <property type="term" value="C:mitochondrion"/>
    <property type="evidence" value="ECO:0007669"/>
    <property type="project" value="TreeGrafter"/>
</dbReference>
<keyword evidence="2" id="KW-0472">Membrane</keyword>
<proteinExistence type="predicted"/>
<feature type="region of interest" description="Disordered" evidence="1">
    <location>
        <begin position="170"/>
        <end position="202"/>
    </location>
</feature>
<keyword evidence="2" id="KW-1133">Transmembrane helix</keyword>
<dbReference type="InterPro" id="IPR043574">
    <property type="entry name" value="CARD19"/>
</dbReference>
<reference evidence="3" key="2">
    <citation type="submission" date="2025-08" db="UniProtKB">
        <authorList>
            <consortium name="Ensembl"/>
        </authorList>
    </citation>
    <scope>IDENTIFICATION</scope>
</reference>
<dbReference type="AlphaFoldDB" id="A0A493SVK1"/>
<evidence type="ECO:0000256" key="2">
    <source>
        <dbReference type="SAM" id="Phobius"/>
    </source>
</evidence>
<dbReference type="STRING" id="8840.ENSAPLP00000017510"/>
<accession>A0A493SVK1</accession>
<dbReference type="Gene3D" id="1.10.533.10">
    <property type="entry name" value="Death Domain, Fas"/>
    <property type="match status" value="1"/>
</dbReference>
<dbReference type="PANTHER" id="PTHR34765">
    <property type="entry name" value="CASPASE RECRUITMENT DOMAIN-CONTAINING PROTEIN 19"/>
    <property type="match status" value="1"/>
</dbReference>
<evidence type="ECO:0000313" key="3">
    <source>
        <dbReference type="Ensembl" id="ENSAPLP00000017510.1"/>
    </source>
</evidence>
<reference evidence="3 4" key="1">
    <citation type="submission" date="2017-10" db="EMBL/GenBank/DDBJ databases">
        <title>A new Pekin duck reference genome.</title>
        <authorList>
            <person name="Hou Z.-C."/>
            <person name="Zhou Z.-K."/>
            <person name="Zhu F."/>
            <person name="Hou S.-S."/>
        </authorList>
    </citation>
    <scope>NUCLEOTIDE SEQUENCE [LARGE SCALE GENOMIC DNA]</scope>
</reference>
<dbReference type="GeneTree" id="ENSGT00940000164282"/>
<evidence type="ECO:0000313" key="4">
    <source>
        <dbReference type="Proteomes" id="UP000016666"/>
    </source>
</evidence>
<name>A0A493SVK1_ANAPP</name>
<organism evidence="3 4">
    <name type="scientific">Anas platyrhynchos platyrhynchos</name>
    <name type="common">Northern mallard</name>
    <dbReference type="NCBI Taxonomy" id="8840"/>
    <lineage>
        <taxon>Eukaryota</taxon>
        <taxon>Metazoa</taxon>
        <taxon>Chordata</taxon>
        <taxon>Craniata</taxon>
        <taxon>Vertebrata</taxon>
        <taxon>Euteleostomi</taxon>
        <taxon>Archelosauria</taxon>
        <taxon>Archosauria</taxon>
        <taxon>Dinosauria</taxon>
        <taxon>Saurischia</taxon>
        <taxon>Theropoda</taxon>
        <taxon>Coelurosauria</taxon>
        <taxon>Aves</taxon>
        <taxon>Neognathae</taxon>
        <taxon>Galloanserae</taxon>
        <taxon>Anseriformes</taxon>
        <taxon>Anatidae</taxon>
        <taxon>Anatinae</taxon>
        <taxon>Anas</taxon>
    </lineage>
</organism>
<keyword evidence="4" id="KW-1185">Reference proteome</keyword>
<reference evidence="3" key="3">
    <citation type="submission" date="2025-09" db="UniProtKB">
        <authorList>
            <consortium name="Ensembl"/>
        </authorList>
    </citation>
    <scope>IDENTIFICATION</scope>
</reference>
<evidence type="ECO:0008006" key="5">
    <source>
        <dbReference type="Google" id="ProtNLM"/>
    </source>
</evidence>
<dbReference type="InterPro" id="IPR011029">
    <property type="entry name" value="DEATH-like_dom_sf"/>
</dbReference>
<sequence length="332" mass="37544">CFPQEVCCIYELRSAIASNPHPDAGLEFIKPVGCVRAAQCPFCPSWTVVVRDQISSCVVLNTYVKLFVTPRTTSQHCLWYFRRELQPIYEGLFYVPTSAVCQEQGVLHFCAVCATFASCQRCQHSQRHSGWLPAVTATRSETCPGPPPEAGPPGSEALWWSFRPGVWSQKEKEKKKKKRKPPPQAGGAAPPPPGPCSTERFRNPKASLHTRLSYLIKHLQKKGDRHCQEFYRALQINAEQLYNDLPSRKILKTTDSTEIDTDMEKCMLNDRGPVFFLTCFSVAAGFALFWYCSHSDTKVIGRARRILGFSPIIIGRHVRNICMLYLEDISRN</sequence>
<evidence type="ECO:0000256" key="1">
    <source>
        <dbReference type="SAM" id="MobiDB-lite"/>
    </source>
</evidence>